<sequence>MQSTSQPPRNGLQVVDGYYEAGFGEVCESEGAGANGAGVDVGMAAETLPIRLEFVGLMSGL</sequence>
<protein>
    <submittedName>
        <fullName evidence="1">Uncharacterized protein</fullName>
    </submittedName>
</protein>
<reference evidence="2" key="1">
    <citation type="journal article" date="2017" name="Genome Biol. Evol.">
        <title>The complete genome sequence of the phytopathogenic fungus Sclerotinia sclerotiorum reveals insights into the genome architecture of broad host range pathogens.</title>
        <authorList>
            <person name="Derbyshire M."/>
            <person name="Denton-Giles M."/>
            <person name="Hegedus D."/>
            <person name="Seifbarghy S."/>
            <person name="Rollins J."/>
            <person name="van Kan J."/>
            <person name="Seidl M.F."/>
            <person name="Faino L."/>
            <person name="Mbengue M."/>
            <person name="Navaud O."/>
            <person name="Raffaele S."/>
            <person name="Hammond-Kosack K."/>
            <person name="Heard S."/>
            <person name="Oliver R."/>
        </authorList>
    </citation>
    <scope>NUCLEOTIDE SEQUENCE [LARGE SCALE GENOMIC DNA]</scope>
    <source>
        <strain evidence="2">ATCC 18683 / 1980 / Ss-1</strain>
    </source>
</reference>
<organism evidence="1 2">
    <name type="scientific">Sclerotinia sclerotiorum (strain ATCC 18683 / 1980 / Ss-1)</name>
    <name type="common">White mold</name>
    <name type="synonym">Whetzelinia sclerotiorum</name>
    <dbReference type="NCBI Taxonomy" id="665079"/>
    <lineage>
        <taxon>Eukaryota</taxon>
        <taxon>Fungi</taxon>
        <taxon>Dikarya</taxon>
        <taxon>Ascomycota</taxon>
        <taxon>Pezizomycotina</taxon>
        <taxon>Leotiomycetes</taxon>
        <taxon>Helotiales</taxon>
        <taxon>Sclerotiniaceae</taxon>
        <taxon>Sclerotinia</taxon>
    </lineage>
</organism>
<dbReference type="VEuPathDB" id="FungiDB:sscle_01g003010"/>
<dbReference type="AlphaFoldDB" id="A0A1D9PS21"/>
<dbReference type="RefSeq" id="XP_001589348.1">
    <property type="nucleotide sequence ID" value="XM_001589298.1"/>
</dbReference>
<proteinExistence type="predicted"/>
<gene>
    <name evidence="1" type="ORF">sscle_01g003010</name>
</gene>
<accession>A0A1D9PS21</accession>
<evidence type="ECO:0000313" key="1">
    <source>
        <dbReference type="EMBL" id="APA05531.1"/>
    </source>
</evidence>
<dbReference type="KEGG" id="ssl:SS1G_09983"/>
<dbReference type="Proteomes" id="UP000177798">
    <property type="component" value="Chromosome 1"/>
</dbReference>
<dbReference type="EMBL" id="CP017814">
    <property type="protein sequence ID" value="APA05531.1"/>
    <property type="molecule type" value="Genomic_DNA"/>
</dbReference>
<evidence type="ECO:0000313" key="2">
    <source>
        <dbReference type="Proteomes" id="UP000177798"/>
    </source>
</evidence>
<name>A0A1D9PS21_SCLS1</name>